<keyword evidence="2" id="KW-1185">Reference proteome</keyword>
<evidence type="ECO:0000313" key="2">
    <source>
        <dbReference type="Proteomes" id="UP000324222"/>
    </source>
</evidence>
<organism evidence="1 2">
    <name type="scientific">Portunus trituberculatus</name>
    <name type="common">Swimming crab</name>
    <name type="synonym">Neptunus trituberculatus</name>
    <dbReference type="NCBI Taxonomy" id="210409"/>
    <lineage>
        <taxon>Eukaryota</taxon>
        <taxon>Metazoa</taxon>
        <taxon>Ecdysozoa</taxon>
        <taxon>Arthropoda</taxon>
        <taxon>Crustacea</taxon>
        <taxon>Multicrustacea</taxon>
        <taxon>Malacostraca</taxon>
        <taxon>Eumalacostraca</taxon>
        <taxon>Eucarida</taxon>
        <taxon>Decapoda</taxon>
        <taxon>Pleocyemata</taxon>
        <taxon>Brachyura</taxon>
        <taxon>Eubrachyura</taxon>
        <taxon>Portunoidea</taxon>
        <taxon>Portunidae</taxon>
        <taxon>Portuninae</taxon>
        <taxon>Portunus</taxon>
    </lineage>
</organism>
<evidence type="ECO:0000313" key="1">
    <source>
        <dbReference type="EMBL" id="MPC23017.1"/>
    </source>
</evidence>
<protein>
    <submittedName>
        <fullName evidence="1">Uncharacterized protein</fullName>
    </submittedName>
</protein>
<gene>
    <name evidence="1" type="ORF">E2C01_016052</name>
</gene>
<comment type="caution">
    <text evidence="1">The sequence shown here is derived from an EMBL/GenBank/DDBJ whole genome shotgun (WGS) entry which is preliminary data.</text>
</comment>
<sequence>MFGIEGGGLLGSETRILSVKCFARRFALSRADCAIVPGGEEWCSPRRTLLLLNKTPPAFGPHLATPQLPLEICHPLIRSPILSIPHMTSYVHHSSESVPPHYSNGEEGPLVGAGARPWRLQEEVVAEYRSHIALSSPPGNSQVC</sequence>
<name>A0A5B7DPI5_PORTR</name>
<dbReference type="Proteomes" id="UP000324222">
    <property type="component" value="Unassembled WGS sequence"/>
</dbReference>
<reference evidence="1 2" key="1">
    <citation type="submission" date="2019-05" db="EMBL/GenBank/DDBJ databases">
        <title>Another draft genome of Portunus trituberculatus and its Hox gene families provides insights of decapod evolution.</title>
        <authorList>
            <person name="Jeong J.-H."/>
            <person name="Song I."/>
            <person name="Kim S."/>
            <person name="Choi T."/>
            <person name="Kim D."/>
            <person name="Ryu S."/>
            <person name="Kim W."/>
        </authorList>
    </citation>
    <scope>NUCLEOTIDE SEQUENCE [LARGE SCALE GENOMIC DNA]</scope>
    <source>
        <tissue evidence="1">Muscle</tissue>
    </source>
</reference>
<dbReference type="AlphaFoldDB" id="A0A5B7DPI5"/>
<dbReference type="EMBL" id="VSRR010001154">
    <property type="protein sequence ID" value="MPC23017.1"/>
    <property type="molecule type" value="Genomic_DNA"/>
</dbReference>
<accession>A0A5B7DPI5</accession>
<proteinExistence type="predicted"/>